<evidence type="ECO:0000313" key="3">
    <source>
        <dbReference type="Proteomes" id="UP000095658"/>
    </source>
</evidence>
<organism evidence="2 3">
    <name type="scientific">Domibacillus iocasae</name>
    <dbReference type="NCBI Taxonomy" id="1714016"/>
    <lineage>
        <taxon>Bacteria</taxon>
        <taxon>Bacillati</taxon>
        <taxon>Bacillota</taxon>
        <taxon>Bacilli</taxon>
        <taxon>Bacillales</taxon>
        <taxon>Bacillaceae</taxon>
        <taxon>Domibacillus</taxon>
    </lineage>
</organism>
<gene>
    <name evidence="2" type="ORF">BA724_15090</name>
</gene>
<evidence type="ECO:0008006" key="4">
    <source>
        <dbReference type="Google" id="ProtNLM"/>
    </source>
</evidence>
<evidence type="ECO:0000313" key="2">
    <source>
        <dbReference type="EMBL" id="OES46335.1"/>
    </source>
</evidence>
<feature type="transmembrane region" description="Helical" evidence="1">
    <location>
        <begin position="118"/>
        <end position="137"/>
    </location>
</feature>
<sequence length="143" mass="16406">MYELILYVHIFSAILSIGPFFVLVPMTKKIRTAHYDVLLAYLDVFRSAVRIVKHAGHVLVTTGVLLIWQSAWTWGTSWIIMTIGVMVVSIVFLARAFTPVIRQFHAGERTQNDLAAKLHRAVWVYISILALMLWFMTAKPAFW</sequence>
<accession>A0A1E7DTJ1</accession>
<proteinExistence type="predicted"/>
<dbReference type="EMBL" id="MAMP01000003">
    <property type="protein sequence ID" value="OES46335.1"/>
    <property type="molecule type" value="Genomic_DNA"/>
</dbReference>
<keyword evidence="3" id="KW-1185">Reference proteome</keyword>
<dbReference type="Pfam" id="PF10027">
    <property type="entry name" value="DUF2269"/>
    <property type="match status" value="1"/>
</dbReference>
<keyword evidence="1" id="KW-0472">Membrane</keyword>
<dbReference type="RefSeq" id="WP_069937074.1">
    <property type="nucleotide sequence ID" value="NZ_MAMP01000003.1"/>
</dbReference>
<reference evidence="2 3" key="1">
    <citation type="submission" date="2016-06" db="EMBL/GenBank/DDBJ databases">
        <title>Domibacillus iocasae genome sequencing.</title>
        <authorList>
            <person name="Verma A."/>
            <person name="Pal Y."/>
            <person name="Ojha A.K."/>
            <person name="Krishnamurthi S."/>
        </authorList>
    </citation>
    <scope>NUCLEOTIDE SEQUENCE [LARGE SCALE GENOMIC DNA]</scope>
    <source>
        <strain evidence="2 3">DSM 29979</strain>
    </source>
</reference>
<protein>
    <recommendedName>
        <fullName evidence="4">DUF2269 domain-containing protein</fullName>
    </recommendedName>
</protein>
<name>A0A1E7DTJ1_9BACI</name>
<dbReference type="OrthoDB" id="2436717at2"/>
<feature type="transmembrane region" description="Helical" evidence="1">
    <location>
        <begin position="55"/>
        <end position="72"/>
    </location>
</feature>
<evidence type="ECO:0000256" key="1">
    <source>
        <dbReference type="SAM" id="Phobius"/>
    </source>
</evidence>
<feature type="transmembrane region" description="Helical" evidence="1">
    <location>
        <begin position="6"/>
        <end position="24"/>
    </location>
</feature>
<comment type="caution">
    <text evidence="2">The sequence shown here is derived from an EMBL/GenBank/DDBJ whole genome shotgun (WGS) entry which is preliminary data.</text>
</comment>
<dbReference type="STRING" id="1714016.BA724_15090"/>
<dbReference type="InterPro" id="IPR018729">
    <property type="entry name" value="DUF2269_transmembrane"/>
</dbReference>
<feature type="transmembrane region" description="Helical" evidence="1">
    <location>
        <begin position="78"/>
        <end position="97"/>
    </location>
</feature>
<keyword evidence="1" id="KW-1133">Transmembrane helix</keyword>
<dbReference type="Proteomes" id="UP000095658">
    <property type="component" value="Unassembled WGS sequence"/>
</dbReference>
<dbReference type="AlphaFoldDB" id="A0A1E7DTJ1"/>
<keyword evidence="1" id="KW-0812">Transmembrane</keyword>